<organism evidence="2 3">
    <name type="scientific">Streptodolium elevatio</name>
    <dbReference type="NCBI Taxonomy" id="3157996"/>
    <lineage>
        <taxon>Bacteria</taxon>
        <taxon>Bacillati</taxon>
        <taxon>Actinomycetota</taxon>
        <taxon>Actinomycetes</taxon>
        <taxon>Kitasatosporales</taxon>
        <taxon>Streptomycetaceae</taxon>
        <taxon>Streptodolium</taxon>
    </lineage>
</organism>
<dbReference type="Proteomes" id="UP001551482">
    <property type="component" value="Unassembled WGS sequence"/>
</dbReference>
<accession>A0ABV3DTG7</accession>
<evidence type="ECO:0000313" key="3">
    <source>
        <dbReference type="Proteomes" id="UP001551482"/>
    </source>
</evidence>
<name>A0ABV3DTG7_9ACTN</name>
<proteinExistence type="predicted"/>
<gene>
    <name evidence="2" type="ORF">AB0C36_36805</name>
</gene>
<feature type="region of interest" description="Disordered" evidence="1">
    <location>
        <begin position="1"/>
        <end position="25"/>
    </location>
</feature>
<dbReference type="RefSeq" id="WP_358362890.1">
    <property type="nucleotide sequence ID" value="NZ_JBEZFP010000151.1"/>
</dbReference>
<reference evidence="2 3" key="1">
    <citation type="submission" date="2024-06" db="EMBL/GenBank/DDBJ databases">
        <title>The Natural Products Discovery Center: Release of the First 8490 Sequenced Strains for Exploring Actinobacteria Biosynthetic Diversity.</title>
        <authorList>
            <person name="Kalkreuter E."/>
            <person name="Kautsar S.A."/>
            <person name="Yang D."/>
            <person name="Bader C.D."/>
            <person name="Teijaro C.N."/>
            <person name="Fluegel L."/>
            <person name="Davis C.M."/>
            <person name="Simpson J.R."/>
            <person name="Lauterbach L."/>
            <person name="Steele A.D."/>
            <person name="Gui C."/>
            <person name="Meng S."/>
            <person name="Li G."/>
            <person name="Viehrig K."/>
            <person name="Ye F."/>
            <person name="Su P."/>
            <person name="Kiefer A.F."/>
            <person name="Nichols A."/>
            <person name="Cepeda A.J."/>
            <person name="Yan W."/>
            <person name="Fan B."/>
            <person name="Jiang Y."/>
            <person name="Adhikari A."/>
            <person name="Zheng C.-J."/>
            <person name="Schuster L."/>
            <person name="Cowan T.M."/>
            <person name="Smanski M.J."/>
            <person name="Chevrette M.G."/>
            <person name="De Carvalho L.P.S."/>
            <person name="Shen B."/>
        </authorList>
    </citation>
    <scope>NUCLEOTIDE SEQUENCE [LARGE SCALE GENOMIC DNA]</scope>
    <source>
        <strain evidence="2 3">NPDC048946</strain>
    </source>
</reference>
<keyword evidence="3" id="KW-1185">Reference proteome</keyword>
<protein>
    <submittedName>
        <fullName evidence="2">Uncharacterized protein</fullName>
    </submittedName>
</protein>
<sequence length="263" mass="28684">MTRTDEPRNPRNPRRRPPRRDGFAERARRAIDSLLRQFPELREEMAAGGGLGRPAYAAPVSAASAQAVAPVPPEAAARLDNEAAEDRAAALWNTQRGLVPGGPGGAPLRLSALDTDMDITASLGELEEAVHDRLGLPSPRPADVPTRLVRVLRLLDPIGRDADLAEHVLAELRRMARRCARVLGDTEPIRRIRPRCPLCDSVSLRAFTSRHIVLCVNPGCRCEDEGCACHHVPGARHRWERAEWAELAVLVGCTVDDLAEVAA</sequence>
<dbReference type="EMBL" id="JBEZFP010000151">
    <property type="protein sequence ID" value="MEU8139048.1"/>
    <property type="molecule type" value="Genomic_DNA"/>
</dbReference>
<evidence type="ECO:0000313" key="2">
    <source>
        <dbReference type="EMBL" id="MEU8139048.1"/>
    </source>
</evidence>
<evidence type="ECO:0000256" key="1">
    <source>
        <dbReference type="SAM" id="MobiDB-lite"/>
    </source>
</evidence>
<comment type="caution">
    <text evidence="2">The sequence shown here is derived from an EMBL/GenBank/DDBJ whole genome shotgun (WGS) entry which is preliminary data.</text>
</comment>